<sequence length="105" mass="12403">MEQYRNRVRENLLSLAKFTWDYPVLEIGAFLCQISKHYKSFILKWSPPKKEHLLTNKQISFLSLFPEKIYKGPGNSILNEFSVDKLLPVFTQRLGEMAQECFTHH</sequence>
<name>A0ACB8FGM3_9SAUR</name>
<reference evidence="1" key="1">
    <citation type="submission" date="2021-08" db="EMBL/GenBank/DDBJ databases">
        <title>The first chromosome-level gecko genome reveals the dynamic sex chromosomes of Neotropical dwarf geckos (Sphaerodactylidae: Sphaerodactylus).</title>
        <authorList>
            <person name="Pinto B.J."/>
            <person name="Keating S.E."/>
            <person name="Gamble T."/>
        </authorList>
    </citation>
    <scope>NUCLEOTIDE SEQUENCE</scope>
    <source>
        <strain evidence="1">TG3544</strain>
    </source>
</reference>
<comment type="caution">
    <text evidence="1">The sequence shown here is derived from an EMBL/GenBank/DDBJ whole genome shotgun (WGS) entry which is preliminary data.</text>
</comment>
<protein>
    <submittedName>
        <fullName evidence="1">Uncharacterized protein</fullName>
    </submittedName>
</protein>
<organism evidence="1 2">
    <name type="scientific">Sphaerodactylus townsendi</name>
    <dbReference type="NCBI Taxonomy" id="933632"/>
    <lineage>
        <taxon>Eukaryota</taxon>
        <taxon>Metazoa</taxon>
        <taxon>Chordata</taxon>
        <taxon>Craniata</taxon>
        <taxon>Vertebrata</taxon>
        <taxon>Euteleostomi</taxon>
        <taxon>Lepidosauria</taxon>
        <taxon>Squamata</taxon>
        <taxon>Bifurcata</taxon>
        <taxon>Gekkota</taxon>
        <taxon>Sphaerodactylidae</taxon>
        <taxon>Sphaerodactylus</taxon>
    </lineage>
</organism>
<accession>A0ACB8FGM3</accession>
<dbReference type="EMBL" id="CM037617">
    <property type="protein sequence ID" value="KAH8004472.1"/>
    <property type="molecule type" value="Genomic_DNA"/>
</dbReference>
<evidence type="ECO:0000313" key="2">
    <source>
        <dbReference type="Proteomes" id="UP000827872"/>
    </source>
</evidence>
<keyword evidence="2" id="KW-1185">Reference proteome</keyword>
<dbReference type="Proteomes" id="UP000827872">
    <property type="component" value="Linkage Group LG04"/>
</dbReference>
<proteinExistence type="predicted"/>
<evidence type="ECO:0000313" key="1">
    <source>
        <dbReference type="EMBL" id="KAH8004472.1"/>
    </source>
</evidence>
<gene>
    <name evidence="1" type="ORF">K3G42_012264</name>
</gene>